<dbReference type="Gene3D" id="3.30.200.20">
    <property type="entry name" value="Phosphorylase Kinase, domain 1"/>
    <property type="match status" value="1"/>
</dbReference>
<dbReference type="InterPro" id="IPR011009">
    <property type="entry name" value="Kinase-like_dom_sf"/>
</dbReference>
<evidence type="ECO:0000256" key="4">
    <source>
        <dbReference type="ARBA" id="ARBA00022777"/>
    </source>
</evidence>
<keyword evidence="3 6" id="KW-0547">Nucleotide-binding</keyword>
<evidence type="ECO:0000313" key="9">
    <source>
        <dbReference type="EMBL" id="CAF1019639.1"/>
    </source>
</evidence>
<name>A0A814I740_9BILA</name>
<dbReference type="GO" id="GO:0000776">
    <property type="term" value="C:kinetochore"/>
    <property type="evidence" value="ECO:0007669"/>
    <property type="project" value="TreeGrafter"/>
</dbReference>
<dbReference type="PROSITE" id="PS00107">
    <property type="entry name" value="PROTEIN_KINASE_ATP"/>
    <property type="match status" value="1"/>
</dbReference>
<keyword evidence="4" id="KW-0418">Kinase</keyword>
<dbReference type="InterPro" id="IPR008271">
    <property type="entry name" value="Ser/Thr_kinase_AS"/>
</dbReference>
<dbReference type="Pfam" id="PF00069">
    <property type="entry name" value="Pkinase"/>
    <property type="match status" value="1"/>
</dbReference>
<evidence type="ECO:0000256" key="6">
    <source>
        <dbReference type="PROSITE-ProRule" id="PRU10141"/>
    </source>
</evidence>
<dbReference type="GO" id="GO:0005524">
    <property type="term" value="F:ATP binding"/>
    <property type="evidence" value="ECO:0007669"/>
    <property type="project" value="UniProtKB-UniRule"/>
</dbReference>
<dbReference type="GO" id="GO:0007059">
    <property type="term" value="P:chromosome segregation"/>
    <property type="evidence" value="ECO:0007669"/>
    <property type="project" value="TreeGrafter"/>
</dbReference>
<dbReference type="Gene3D" id="1.10.510.10">
    <property type="entry name" value="Transferase(Phosphotransferase) domain 1"/>
    <property type="match status" value="1"/>
</dbReference>
<sequence length="305" mass="34694">MGNSYGYEQADYGSARQTIKKDLWLQNQTFRIHRNVYTLRNRLGEGAFGSVWASTTRQGQNAAVKVFNFHKLKRNIDPSTLLTSFQDEVKTIFAIRNARNYVVSVYDFDFDAQRRVALLAMELGNDSLQDRAEMLHETTSRSRTYGNDYISAIDRKNIWIQLVTIVRVLDQHGIVHCDLKPANFVFFGPRLKVIDLGIAQKALRGYTDHLIASGGTPGYSAPECFDSGTQISRKADIWSLGTILYFLTYGVACDYESPQPPKRVPQTRSTLVQHLFNHCLQRDPNRRPTHRWLAHHPLTASAATV</sequence>
<dbReference type="Proteomes" id="UP000663860">
    <property type="component" value="Unassembled WGS sequence"/>
</dbReference>
<feature type="binding site" evidence="6">
    <location>
        <position position="65"/>
    </location>
    <ligand>
        <name>ATP</name>
        <dbReference type="ChEBI" id="CHEBI:30616"/>
    </ligand>
</feature>
<dbReference type="SUPFAM" id="SSF56112">
    <property type="entry name" value="Protein kinase-like (PK-like)"/>
    <property type="match status" value="1"/>
</dbReference>
<evidence type="ECO:0000256" key="7">
    <source>
        <dbReference type="RuleBase" id="RU000304"/>
    </source>
</evidence>
<evidence type="ECO:0000256" key="3">
    <source>
        <dbReference type="ARBA" id="ARBA00022741"/>
    </source>
</evidence>
<protein>
    <recommendedName>
        <fullName evidence="8">Protein kinase domain-containing protein</fullName>
    </recommendedName>
</protein>
<dbReference type="SMART" id="SM00220">
    <property type="entry name" value="S_TKc"/>
    <property type="match status" value="1"/>
</dbReference>
<keyword evidence="1 7" id="KW-0723">Serine/threonine-protein kinase</keyword>
<accession>A0A814I740</accession>
<keyword evidence="5 6" id="KW-0067">ATP-binding</keyword>
<dbReference type="GO" id="GO:0034501">
    <property type="term" value="P:protein localization to kinetochore"/>
    <property type="evidence" value="ECO:0007669"/>
    <property type="project" value="TreeGrafter"/>
</dbReference>
<feature type="domain" description="Protein kinase" evidence="8">
    <location>
        <begin position="37"/>
        <end position="299"/>
    </location>
</feature>
<dbReference type="GO" id="GO:0033316">
    <property type="term" value="P:meiotic spindle assembly checkpoint signaling"/>
    <property type="evidence" value="ECO:0007669"/>
    <property type="project" value="TreeGrafter"/>
</dbReference>
<dbReference type="GO" id="GO:0004674">
    <property type="term" value="F:protein serine/threonine kinase activity"/>
    <property type="evidence" value="ECO:0007669"/>
    <property type="project" value="UniProtKB-KW"/>
</dbReference>
<evidence type="ECO:0000256" key="5">
    <source>
        <dbReference type="ARBA" id="ARBA00022840"/>
    </source>
</evidence>
<dbReference type="GO" id="GO:0007094">
    <property type="term" value="P:mitotic spindle assembly checkpoint signaling"/>
    <property type="evidence" value="ECO:0007669"/>
    <property type="project" value="TreeGrafter"/>
</dbReference>
<keyword evidence="2" id="KW-0808">Transferase</keyword>
<dbReference type="InterPro" id="IPR017441">
    <property type="entry name" value="Protein_kinase_ATP_BS"/>
</dbReference>
<dbReference type="PROSITE" id="PS00108">
    <property type="entry name" value="PROTEIN_KINASE_ST"/>
    <property type="match status" value="1"/>
</dbReference>
<dbReference type="PANTHER" id="PTHR22974">
    <property type="entry name" value="MIXED LINEAGE PROTEIN KINASE"/>
    <property type="match status" value="1"/>
</dbReference>
<proteinExistence type="inferred from homology"/>
<evidence type="ECO:0000256" key="2">
    <source>
        <dbReference type="ARBA" id="ARBA00022679"/>
    </source>
</evidence>
<dbReference type="GO" id="GO:0005634">
    <property type="term" value="C:nucleus"/>
    <property type="evidence" value="ECO:0007669"/>
    <property type="project" value="TreeGrafter"/>
</dbReference>
<dbReference type="PROSITE" id="PS50011">
    <property type="entry name" value="PROTEIN_KINASE_DOM"/>
    <property type="match status" value="1"/>
</dbReference>
<evidence type="ECO:0000259" key="8">
    <source>
        <dbReference type="PROSITE" id="PS50011"/>
    </source>
</evidence>
<dbReference type="InterPro" id="IPR000719">
    <property type="entry name" value="Prot_kinase_dom"/>
</dbReference>
<comment type="caution">
    <text evidence="9">The sequence shown here is derived from an EMBL/GenBank/DDBJ whole genome shotgun (WGS) entry which is preliminary data.</text>
</comment>
<organism evidence="9 10">
    <name type="scientific">Adineta steineri</name>
    <dbReference type="NCBI Taxonomy" id="433720"/>
    <lineage>
        <taxon>Eukaryota</taxon>
        <taxon>Metazoa</taxon>
        <taxon>Spiralia</taxon>
        <taxon>Gnathifera</taxon>
        <taxon>Rotifera</taxon>
        <taxon>Eurotatoria</taxon>
        <taxon>Bdelloidea</taxon>
        <taxon>Adinetida</taxon>
        <taxon>Adinetidae</taxon>
        <taxon>Adineta</taxon>
    </lineage>
</organism>
<dbReference type="EMBL" id="CAJNOE010000181">
    <property type="protein sequence ID" value="CAF1019639.1"/>
    <property type="molecule type" value="Genomic_DNA"/>
</dbReference>
<dbReference type="AlphaFoldDB" id="A0A814I740"/>
<gene>
    <name evidence="9" type="ORF">IZO911_LOCUS18648</name>
</gene>
<evidence type="ECO:0000256" key="1">
    <source>
        <dbReference type="ARBA" id="ARBA00022527"/>
    </source>
</evidence>
<dbReference type="GO" id="GO:0004712">
    <property type="term" value="F:protein serine/threonine/tyrosine kinase activity"/>
    <property type="evidence" value="ECO:0007669"/>
    <property type="project" value="TreeGrafter"/>
</dbReference>
<reference evidence="9" key="1">
    <citation type="submission" date="2021-02" db="EMBL/GenBank/DDBJ databases">
        <authorList>
            <person name="Nowell W R."/>
        </authorList>
    </citation>
    <scope>NUCLEOTIDE SEQUENCE</scope>
</reference>
<comment type="similarity">
    <text evidence="7">Belongs to the protein kinase superfamily.</text>
</comment>
<evidence type="ECO:0000313" key="10">
    <source>
        <dbReference type="Proteomes" id="UP000663860"/>
    </source>
</evidence>
<dbReference type="PANTHER" id="PTHR22974:SF21">
    <property type="entry name" value="DUAL SPECIFICITY PROTEIN KINASE TTK"/>
    <property type="match status" value="1"/>
</dbReference>